<proteinExistence type="predicted"/>
<keyword evidence="2" id="KW-1185">Reference proteome</keyword>
<comment type="caution">
    <text evidence="1">The sequence shown here is derived from an EMBL/GenBank/DDBJ whole genome shotgun (WGS) entry which is preliminary data.</text>
</comment>
<protein>
    <submittedName>
        <fullName evidence="1">Uncharacterized protein</fullName>
    </submittedName>
</protein>
<sequence length="111" mass="12740">MLDPTPSTRLYELSREFARVGGEAYVGDDAWQYLEEQAGATMARFVENYVRRPIAELDTETANLLNLSIKNVFEDSSFLVELSNEQSNYIWRIPRNEDEALADDEGDQETQ</sequence>
<dbReference type="AlphaFoldDB" id="A0A3S1CLD9"/>
<dbReference type="EMBL" id="RSCL01000012">
    <property type="protein sequence ID" value="RUT03935.1"/>
    <property type="molecule type" value="Genomic_DNA"/>
</dbReference>
<gene>
    <name evidence="1" type="ORF">DSM106972_048490</name>
</gene>
<accession>A0A3S1CLD9</accession>
<dbReference type="Proteomes" id="UP000271624">
    <property type="component" value="Unassembled WGS sequence"/>
</dbReference>
<reference evidence="1" key="2">
    <citation type="journal article" date="2019" name="Genome Biol. Evol.">
        <title>Day and night: Metabolic profiles and evolutionary relationships of six axenic non-marine cyanobacteria.</title>
        <authorList>
            <person name="Will S.E."/>
            <person name="Henke P."/>
            <person name="Boedeker C."/>
            <person name="Huang S."/>
            <person name="Brinkmann H."/>
            <person name="Rohde M."/>
            <person name="Jarek M."/>
            <person name="Friedl T."/>
            <person name="Seufert S."/>
            <person name="Schumacher M."/>
            <person name="Overmann J."/>
            <person name="Neumann-Schaal M."/>
            <person name="Petersen J."/>
        </authorList>
    </citation>
    <scope>NUCLEOTIDE SEQUENCE [LARGE SCALE GENOMIC DNA]</scope>
    <source>
        <strain evidence="1">PCC 7102</strain>
    </source>
</reference>
<name>A0A3S1CLD9_9CYAN</name>
<evidence type="ECO:0000313" key="2">
    <source>
        <dbReference type="Proteomes" id="UP000271624"/>
    </source>
</evidence>
<reference evidence="1" key="1">
    <citation type="submission" date="2018-12" db="EMBL/GenBank/DDBJ databases">
        <authorList>
            <person name="Will S."/>
            <person name="Neumann-Schaal M."/>
            <person name="Henke P."/>
        </authorList>
    </citation>
    <scope>NUCLEOTIDE SEQUENCE</scope>
    <source>
        <strain evidence="1">PCC 7102</strain>
    </source>
</reference>
<evidence type="ECO:0000313" key="1">
    <source>
        <dbReference type="EMBL" id="RUT03935.1"/>
    </source>
</evidence>
<organism evidence="1 2">
    <name type="scientific">Dulcicalothrix desertica PCC 7102</name>
    <dbReference type="NCBI Taxonomy" id="232991"/>
    <lineage>
        <taxon>Bacteria</taxon>
        <taxon>Bacillati</taxon>
        <taxon>Cyanobacteriota</taxon>
        <taxon>Cyanophyceae</taxon>
        <taxon>Nostocales</taxon>
        <taxon>Calotrichaceae</taxon>
        <taxon>Dulcicalothrix</taxon>
    </lineage>
</organism>